<organism evidence="4 5">
    <name type="scientific">Owenia fusiformis</name>
    <name type="common">Polychaete worm</name>
    <dbReference type="NCBI Taxonomy" id="6347"/>
    <lineage>
        <taxon>Eukaryota</taxon>
        <taxon>Metazoa</taxon>
        <taxon>Spiralia</taxon>
        <taxon>Lophotrochozoa</taxon>
        <taxon>Annelida</taxon>
        <taxon>Polychaeta</taxon>
        <taxon>Sedentaria</taxon>
        <taxon>Canalipalpata</taxon>
        <taxon>Sabellida</taxon>
        <taxon>Oweniida</taxon>
        <taxon>Oweniidae</taxon>
        <taxon>Owenia</taxon>
    </lineage>
</organism>
<dbReference type="PROSITE" id="PS00687">
    <property type="entry name" value="ALDEHYDE_DEHYDR_GLU"/>
    <property type="match status" value="1"/>
</dbReference>
<dbReference type="InterPro" id="IPR016162">
    <property type="entry name" value="Ald_DH_N"/>
</dbReference>
<evidence type="ECO:0000256" key="2">
    <source>
        <dbReference type="ARBA" id="ARBA00023002"/>
    </source>
</evidence>
<name>A0A8J1TZV4_OWEFU</name>
<dbReference type="AlphaFoldDB" id="A0A8J1TZV4"/>
<dbReference type="CDD" id="cd07141">
    <property type="entry name" value="ALDH_F1AB_F2_RALDH1"/>
    <property type="match status" value="1"/>
</dbReference>
<dbReference type="Pfam" id="PF00171">
    <property type="entry name" value="Aldedh"/>
    <property type="match status" value="1"/>
</dbReference>
<evidence type="ECO:0000313" key="4">
    <source>
        <dbReference type="EMBL" id="CAH1796081.1"/>
    </source>
</evidence>
<dbReference type="Gene3D" id="3.40.605.10">
    <property type="entry name" value="Aldehyde Dehydrogenase, Chain A, domain 1"/>
    <property type="match status" value="1"/>
</dbReference>
<reference evidence="4" key="1">
    <citation type="submission" date="2022-03" db="EMBL/GenBank/DDBJ databases">
        <authorList>
            <person name="Martin C."/>
        </authorList>
    </citation>
    <scope>NUCLEOTIDE SEQUENCE</scope>
</reference>
<gene>
    <name evidence="4" type="ORF">OFUS_LOCUS20532</name>
</gene>
<dbReference type="EMBL" id="CAIIXF020000010">
    <property type="protein sequence ID" value="CAH1796081.1"/>
    <property type="molecule type" value="Genomic_DNA"/>
</dbReference>
<dbReference type="InterPro" id="IPR029510">
    <property type="entry name" value="Ald_DH_CS_GLU"/>
</dbReference>
<proteinExistence type="inferred from homology"/>
<accession>A0A8J1TZV4</accession>
<dbReference type="FunFam" id="3.40.605.10:FF:000050">
    <property type="entry name" value="Aldehyde dehydrogenase, mitochondrial"/>
    <property type="match status" value="1"/>
</dbReference>
<evidence type="ECO:0000256" key="3">
    <source>
        <dbReference type="RuleBase" id="RU003345"/>
    </source>
</evidence>
<sequence length="496" mass="53704">MGDSRTPIADPAIKFTQIFINNEFVNSVSGKTFATCNPCSGETIAQIQEGDKDDVDNAVKAARAAFQLGSPWRRMDASERGRLLYKLADALERDFAYLASLEVLDNGKPFSAATSFDLTFGIKCMRYYAGWADKNVGQTIPADGDFFLYTRHEPIGVCGQIVAWNFPLLLVIWKIAPALACGNTVVVKPAEQTPLSALYLGSLIKEVGFPPGVVNIVPGYGPTAGAALSEHMDVDKIAFTGSSEVGKLIMAAVAKSNLKKVSLELGGKSPNIIFADADMASAVEWAHQGVCFNSGQVCCAGSRTYVQEEIYDEFIKRSVERAKSRKIGNPLDADTESGPQINKEQLDKILGLIKSGQEEGAKLHCGGKQIGDKGFFVENTVFSDVTDNMRIAKEEIFGPVMQIIKFKDIEEVIPRANNTAYGLAAAVFTSDINKAIMLSNSVRAGTVWVNCYNAFQANGPFGGFKESGTGRELGSYALQDYSEVKTVMIRIPEKNS</sequence>
<keyword evidence="5" id="KW-1185">Reference proteome</keyword>
<dbReference type="OrthoDB" id="310895at2759"/>
<dbReference type="InterPro" id="IPR016161">
    <property type="entry name" value="Ald_DH/histidinol_DH"/>
</dbReference>
<comment type="similarity">
    <text evidence="1 3">Belongs to the aldehyde dehydrogenase family.</text>
</comment>
<evidence type="ECO:0000256" key="1">
    <source>
        <dbReference type="ARBA" id="ARBA00009986"/>
    </source>
</evidence>
<dbReference type="Gene3D" id="3.40.309.10">
    <property type="entry name" value="Aldehyde Dehydrogenase, Chain A, domain 2"/>
    <property type="match status" value="1"/>
</dbReference>
<evidence type="ECO:0000313" key="5">
    <source>
        <dbReference type="Proteomes" id="UP000749559"/>
    </source>
</evidence>
<dbReference type="PANTHER" id="PTHR11699">
    <property type="entry name" value="ALDEHYDE DEHYDROGENASE-RELATED"/>
    <property type="match status" value="1"/>
</dbReference>
<dbReference type="InterPro" id="IPR015590">
    <property type="entry name" value="Aldehyde_DH_dom"/>
</dbReference>
<dbReference type="Proteomes" id="UP000749559">
    <property type="component" value="Unassembled WGS sequence"/>
</dbReference>
<protein>
    <submittedName>
        <fullName evidence="4">Uncharacterized protein</fullName>
    </submittedName>
</protein>
<dbReference type="SUPFAM" id="SSF53720">
    <property type="entry name" value="ALDH-like"/>
    <property type="match status" value="1"/>
</dbReference>
<dbReference type="GO" id="GO:0016620">
    <property type="term" value="F:oxidoreductase activity, acting on the aldehyde or oxo group of donors, NAD or NADP as acceptor"/>
    <property type="evidence" value="ECO:0007669"/>
    <property type="project" value="InterPro"/>
</dbReference>
<comment type="caution">
    <text evidence="4">The sequence shown here is derived from an EMBL/GenBank/DDBJ whole genome shotgun (WGS) entry which is preliminary data.</text>
</comment>
<keyword evidence="2 3" id="KW-0560">Oxidoreductase</keyword>
<dbReference type="FunFam" id="3.40.309.10:FF:000001">
    <property type="entry name" value="Mitochondrial aldehyde dehydrogenase 2"/>
    <property type="match status" value="1"/>
</dbReference>
<dbReference type="InterPro" id="IPR016163">
    <property type="entry name" value="Ald_DH_C"/>
</dbReference>